<evidence type="ECO:0000313" key="2">
    <source>
        <dbReference type="EMBL" id="GFY50228.1"/>
    </source>
</evidence>
<dbReference type="AlphaFoldDB" id="A0A8X6XAP3"/>
<name>A0A8X6XAP3_9ARAC</name>
<organism evidence="2 3">
    <name type="scientific">Trichonephila inaurata madagascariensis</name>
    <dbReference type="NCBI Taxonomy" id="2747483"/>
    <lineage>
        <taxon>Eukaryota</taxon>
        <taxon>Metazoa</taxon>
        <taxon>Ecdysozoa</taxon>
        <taxon>Arthropoda</taxon>
        <taxon>Chelicerata</taxon>
        <taxon>Arachnida</taxon>
        <taxon>Araneae</taxon>
        <taxon>Araneomorphae</taxon>
        <taxon>Entelegynae</taxon>
        <taxon>Araneoidea</taxon>
        <taxon>Nephilidae</taxon>
        <taxon>Trichonephila</taxon>
        <taxon>Trichonephila inaurata</taxon>
    </lineage>
</organism>
<keyword evidence="3" id="KW-1185">Reference proteome</keyword>
<evidence type="ECO:0000313" key="3">
    <source>
        <dbReference type="Proteomes" id="UP000886998"/>
    </source>
</evidence>
<proteinExistence type="predicted"/>
<protein>
    <submittedName>
        <fullName evidence="2">Uncharacterized protein</fullName>
    </submittedName>
</protein>
<dbReference type="OrthoDB" id="6422868at2759"/>
<feature type="transmembrane region" description="Helical" evidence="1">
    <location>
        <begin position="101"/>
        <end position="119"/>
    </location>
</feature>
<feature type="transmembrane region" description="Helical" evidence="1">
    <location>
        <begin position="6"/>
        <end position="27"/>
    </location>
</feature>
<feature type="transmembrane region" description="Helical" evidence="1">
    <location>
        <begin position="57"/>
        <end position="81"/>
    </location>
</feature>
<reference evidence="2" key="1">
    <citation type="submission" date="2020-08" db="EMBL/GenBank/DDBJ databases">
        <title>Multicomponent nature underlies the extraordinary mechanical properties of spider dragline silk.</title>
        <authorList>
            <person name="Kono N."/>
            <person name="Nakamura H."/>
            <person name="Mori M."/>
            <person name="Yoshida Y."/>
            <person name="Ohtoshi R."/>
            <person name="Malay A.D."/>
            <person name="Moran D.A.P."/>
            <person name="Tomita M."/>
            <person name="Numata K."/>
            <person name="Arakawa K."/>
        </authorList>
    </citation>
    <scope>NUCLEOTIDE SEQUENCE</scope>
</reference>
<sequence length="279" mass="31433">MLPGSASIFAFYFFNTFSYITTLTFIANSRKIYLAIKSVTDLSKSINPRTFVGSKSILYEVLLLIGSSLFSFCLLVIFFFYQEWNRYLKIINAPFAIDQLTYAWIVVFAIVFVHTWSYATNFASVLLCYNSFLAAGNLLKTYSKTILVLQSNDPHPIISSLRLFQEISLSVRNIDRALSSNTFFLFGTLVGNFFASMSVMYSEYSSFHTLVTRFYGIFTLIGGITALLVLTISGNAVPAGLQQLREALLQCSGRMASGSPHLYDHSLYCPTVFVTRIWL</sequence>
<keyword evidence="1" id="KW-1133">Transmembrane helix</keyword>
<keyword evidence="1" id="KW-0812">Transmembrane</keyword>
<accession>A0A8X6XAP3</accession>
<feature type="transmembrane region" description="Helical" evidence="1">
    <location>
        <begin position="214"/>
        <end position="237"/>
    </location>
</feature>
<dbReference type="EMBL" id="BMAV01007366">
    <property type="protein sequence ID" value="GFY50228.1"/>
    <property type="molecule type" value="Genomic_DNA"/>
</dbReference>
<comment type="caution">
    <text evidence="2">The sequence shown here is derived from an EMBL/GenBank/DDBJ whole genome shotgun (WGS) entry which is preliminary data.</text>
</comment>
<feature type="transmembrane region" description="Helical" evidence="1">
    <location>
        <begin position="182"/>
        <end position="202"/>
    </location>
</feature>
<dbReference type="Proteomes" id="UP000886998">
    <property type="component" value="Unassembled WGS sequence"/>
</dbReference>
<keyword evidence="1" id="KW-0472">Membrane</keyword>
<gene>
    <name evidence="2" type="primary">AVEN_155176_1</name>
    <name evidence="2" type="ORF">TNIN_469191</name>
</gene>
<evidence type="ECO:0000256" key="1">
    <source>
        <dbReference type="SAM" id="Phobius"/>
    </source>
</evidence>